<reference evidence="2 3" key="1">
    <citation type="submission" date="2018-11" db="EMBL/GenBank/DDBJ databases">
        <authorList>
            <person name="Zhou Z."/>
            <person name="Wang G."/>
        </authorList>
    </citation>
    <scope>NUCLEOTIDE SEQUENCE [LARGE SCALE GENOMIC DNA]</scope>
    <source>
        <strain evidence="2 3">KCTC52004</strain>
    </source>
</reference>
<keyword evidence="1" id="KW-0732">Signal</keyword>
<dbReference type="RefSeq" id="WP_124878801.1">
    <property type="nucleotide sequence ID" value="NZ_RQJO01000015.1"/>
</dbReference>
<sequence length="254" mass="29107">MKTISTTILFFLTGFLSIHAQQTTYSQEDSTVTISELKRVYRYITRANVEEKTLLKIGIRPNSLSPFSEDDRNSHFGLNLEMVVEHKIHPSVSILVGIDYVPLYNSIKGYTSSPQAGSKRTLRFISHDVKARFGTRYYYAMSRRIRDGKTANNFSGNYVGLNVSRPVLYQFTRYDYDSQTGEPTASKHKTPLFRLDQPSLELNWGLQRRLWRLGYIDVSAGPRITFIGESSLPVNNEKYTTFSFQFNALIGLGW</sequence>
<evidence type="ECO:0000256" key="1">
    <source>
        <dbReference type="SAM" id="SignalP"/>
    </source>
</evidence>
<comment type="caution">
    <text evidence="2">The sequence shown here is derived from an EMBL/GenBank/DDBJ whole genome shotgun (WGS) entry which is preliminary data.</text>
</comment>
<evidence type="ECO:0000313" key="3">
    <source>
        <dbReference type="Proteomes" id="UP000271925"/>
    </source>
</evidence>
<gene>
    <name evidence="2" type="ORF">EHT25_28220</name>
</gene>
<dbReference type="AlphaFoldDB" id="A0A3P1BCG7"/>
<proteinExistence type="predicted"/>
<dbReference type="Proteomes" id="UP000271925">
    <property type="component" value="Unassembled WGS sequence"/>
</dbReference>
<evidence type="ECO:0000313" key="2">
    <source>
        <dbReference type="EMBL" id="RRA98876.1"/>
    </source>
</evidence>
<organism evidence="2 3">
    <name type="scientific">Larkinella rosea</name>
    <dbReference type="NCBI Taxonomy" id="2025312"/>
    <lineage>
        <taxon>Bacteria</taxon>
        <taxon>Pseudomonadati</taxon>
        <taxon>Bacteroidota</taxon>
        <taxon>Cytophagia</taxon>
        <taxon>Cytophagales</taxon>
        <taxon>Spirosomataceae</taxon>
        <taxon>Larkinella</taxon>
    </lineage>
</organism>
<accession>A0A3P1BCG7</accession>
<name>A0A3P1BCG7_9BACT</name>
<dbReference type="OrthoDB" id="912723at2"/>
<keyword evidence="3" id="KW-1185">Reference proteome</keyword>
<dbReference type="EMBL" id="RQJO01000015">
    <property type="protein sequence ID" value="RRA98876.1"/>
    <property type="molecule type" value="Genomic_DNA"/>
</dbReference>
<feature type="chain" id="PRO_5018157521" description="DUF3575 domain-containing protein" evidence="1">
    <location>
        <begin position="21"/>
        <end position="254"/>
    </location>
</feature>
<protein>
    <recommendedName>
        <fullName evidence="4">DUF3575 domain-containing protein</fullName>
    </recommendedName>
</protein>
<feature type="signal peptide" evidence="1">
    <location>
        <begin position="1"/>
        <end position="20"/>
    </location>
</feature>
<evidence type="ECO:0008006" key="4">
    <source>
        <dbReference type="Google" id="ProtNLM"/>
    </source>
</evidence>